<feature type="transmembrane region" description="Helical" evidence="7">
    <location>
        <begin position="203"/>
        <end position="223"/>
    </location>
</feature>
<feature type="region of interest" description="Disordered" evidence="6">
    <location>
        <begin position="280"/>
        <end position="317"/>
    </location>
</feature>
<comment type="subcellular location">
    <subcellularLocation>
        <location evidence="1">Membrane</location>
        <topology evidence="1">Multi-pass membrane protein</topology>
    </subcellularLocation>
</comment>
<dbReference type="Proteomes" id="UP000800040">
    <property type="component" value="Unassembled WGS sequence"/>
</dbReference>
<organism evidence="9 10">
    <name type="scientific">Decorospora gaudefroyi</name>
    <dbReference type="NCBI Taxonomy" id="184978"/>
    <lineage>
        <taxon>Eukaryota</taxon>
        <taxon>Fungi</taxon>
        <taxon>Dikarya</taxon>
        <taxon>Ascomycota</taxon>
        <taxon>Pezizomycotina</taxon>
        <taxon>Dothideomycetes</taxon>
        <taxon>Pleosporomycetidae</taxon>
        <taxon>Pleosporales</taxon>
        <taxon>Pleosporineae</taxon>
        <taxon>Pleosporaceae</taxon>
        <taxon>Decorospora</taxon>
    </lineage>
</organism>
<feature type="domain" description="Rhodopsin" evidence="8">
    <location>
        <begin position="31"/>
        <end position="268"/>
    </location>
</feature>
<dbReference type="OrthoDB" id="444631at2759"/>
<keyword evidence="3 7" id="KW-1133">Transmembrane helix</keyword>
<feature type="transmembrane region" description="Helical" evidence="7">
    <location>
        <begin position="167"/>
        <end position="191"/>
    </location>
</feature>
<feature type="transmembrane region" description="Helical" evidence="7">
    <location>
        <begin position="91"/>
        <end position="112"/>
    </location>
</feature>
<evidence type="ECO:0000256" key="5">
    <source>
        <dbReference type="ARBA" id="ARBA00038359"/>
    </source>
</evidence>
<gene>
    <name evidence="9" type="ORF">BDW02DRAFT_555181</name>
</gene>
<keyword evidence="10" id="KW-1185">Reference proteome</keyword>
<evidence type="ECO:0000256" key="2">
    <source>
        <dbReference type="ARBA" id="ARBA00022692"/>
    </source>
</evidence>
<evidence type="ECO:0000256" key="3">
    <source>
        <dbReference type="ARBA" id="ARBA00022989"/>
    </source>
</evidence>
<dbReference type="InterPro" id="IPR052337">
    <property type="entry name" value="SAT4-like"/>
</dbReference>
<comment type="similarity">
    <text evidence="5">Belongs to the SAT4 family.</text>
</comment>
<evidence type="ECO:0000256" key="7">
    <source>
        <dbReference type="SAM" id="Phobius"/>
    </source>
</evidence>
<dbReference type="EMBL" id="ML975343">
    <property type="protein sequence ID" value="KAF1832247.1"/>
    <property type="molecule type" value="Genomic_DNA"/>
</dbReference>
<feature type="transmembrane region" description="Helical" evidence="7">
    <location>
        <begin position="124"/>
        <end position="147"/>
    </location>
</feature>
<evidence type="ECO:0000256" key="4">
    <source>
        <dbReference type="ARBA" id="ARBA00023136"/>
    </source>
</evidence>
<keyword evidence="4 7" id="KW-0472">Membrane</keyword>
<dbReference type="PANTHER" id="PTHR33048">
    <property type="entry name" value="PTH11-LIKE INTEGRAL MEMBRANE PROTEIN (AFU_ORTHOLOGUE AFUA_5G11245)"/>
    <property type="match status" value="1"/>
</dbReference>
<dbReference type="PANTHER" id="PTHR33048:SF47">
    <property type="entry name" value="INTEGRAL MEMBRANE PROTEIN-RELATED"/>
    <property type="match status" value="1"/>
</dbReference>
<evidence type="ECO:0000259" key="8">
    <source>
        <dbReference type="Pfam" id="PF20684"/>
    </source>
</evidence>
<evidence type="ECO:0000313" key="10">
    <source>
        <dbReference type="Proteomes" id="UP000800040"/>
    </source>
</evidence>
<protein>
    <recommendedName>
        <fullName evidence="8">Rhodopsin domain-containing protein</fullName>
    </recommendedName>
</protein>
<accession>A0A6A5KAW1</accession>
<evidence type="ECO:0000256" key="6">
    <source>
        <dbReference type="SAM" id="MobiDB-lite"/>
    </source>
</evidence>
<keyword evidence="2 7" id="KW-0812">Transmembrane</keyword>
<feature type="transmembrane region" description="Helical" evidence="7">
    <location>
        <begin position="15"/>
        <end position="35"/>
    </location>
</feature>
<dbReference type="GO" id="GO:0016020">
    <property type="term" value="C:membrane"/>
    <property type="evidence" value="ECO:0007669"/>
    <property type="project" value="UniProtKB-SubCell"/>
</dbReference>
<feature type="compositionally biased region" description="Basic and acidic residues" evidence="6">
    <location>
        <begin position="300"/>
        <end position="312"/>
    </location>
</feature>
<evidence type="ECO:0000313" key="9">
    <source>
        <dbReference type="EMBL" id="KAF1832247.1"/>
    </source>
</evidence>
<reference evidence="9" key="1">
    <citation type="submission" date="2020-01" db="EMBL/GenBank/DDBJ databases">
        <authorList>
            <consortium name="DOE Joint Genome Institute"/>
            <person name="Haridas S."/>
            <person name="Albert R."/>
            <person name="Binder M."/>
            <person name="Bloem J."/>
            <person name="Labutti K."/>
            <person name="Salamov A."/>
            <person name="Andreopoulos B."/>
            <person name="Baker S.E."/>
            <person name="Barry K."/>
            <person name="Bills G."/>
            <person name="Bluhm B.H."/>
            <person name="Cannon C."/>
            <person name="Castanera R."/>
            <person name="Culley D.E."/>
            <person name="Daum C."/>
            <person name="Ezra D."/>
            <person name="Gonzalez J.B."/>
            <person name="Henrissat B."/>
            <person name="Kuo A."/>
            <person name="Liang C."/>
            <person name="Lipzen A."/>
            <person name="Lutzoni F."/>
            <person name="Magnuson J."/>
            <person name="Mondo S."/>
            <person name="Nolan M."/>
            <person name="Ohm R."/>
            <person name="Pangilinan J."/>
            <person name="Park H.-J."/>
            <person name="Ramirez L."/>
            <person name="Alfaro M."/>
            <person name="Sun H."/>
            <person name="Tritt A."/>
            <person name="Yoshinaga Y."/>
            <person name="Zwiers L.-H."/>
            <person name="Turgeon B.G."/>
            <person name="Goodwin S.B."/>
            <person name="Spatafora J.W."/>
            <person name="Crous P.W."/>
            <person name="Grigoriev I.V."/>
        </authorList>
    </citation>
    <scope>NUCLEOTIDE SEQUENCE</scope>
    <source>
        <strain evidence="9">P77</strain>
    </source>
</reference>
<proteinExistence type="inferred from homology"/>
<dbReference type="InterPro" id="IPR049326">
    <property type="entry name" value="Rhodopsin_dom_fungi"/>
</dbReference>
<feature type="transmembrane region" description="Helical" evidence="7">
    <location>
        <begin position="47"/>
        <end position="68"/>
    </location>
</feature>
<name>A0A6A5KAW1_9PLEO</name>
<feature type="compositionally biased region" description="Gly residues" evidence="6">
    <location>
        <begin position="379"/>
        <end position="388"/>
    </location>
</feature>
<evidence type="ECO:0000256" key="1">
    <source>
        <dbReference type="ARBA" id="ARBA00004141"/>
    </source>
</evidence>
<feature type="region of interest" description="Disordered" evidence="6">
    <location>
        <begin position="348"/>
        <end position="388"/>
    </location>
</feature>
<dbReference type="Pfam" id="PF20684">
    <property type="entry name" value="Fung_rhodopsin"/>
    <property type="match status" value="1"/>
</dbReference>
<dbReference type="AlphaFoldDB" id="A0A6A5KAW1"/>
<sequence length="388" mass="42184">MGAAFADNPRGEHAILVSSLFTALALVVFALRLYTRVYLIRCAGIEEYGVGLAMVCSIGLTFCIGAQAKHGLGRHINDLDSENMVKMMKSFWASIIVYYLALGLTKGSILLQYRRIFTTRKFQLANWGVMLVVIAYTIWTVFSSIFVCLPVRAFWTREVGARCLNQSVLWFTNAGLNIATDFAIIILPIPVIRNLKLGQRQRIGLIAIFTVGGSVCIVSILRLQSLVQISNSKDPTYDNTPAATWSAVEVNVGIICSCLPLLRPLLTRWLPTAFPSRRRSIPSLPDRAPTTYGKGSKIPEGYDGKEGSERRSICSRGEAGEGDIQVVTDIRVEIERCDGRPCGVWSGGDVEGGGAEWSARENGSVKGLGRASSTEMLVEGGGGGRATP</sequence>